<organism evidence="1 2">
    <name type="scientific">Candidatus Coproplasma avicola</name>
    <dbReference type="NCBI Taxonomy" id="2840744"/>
    <lineage>
        <taxon>Bacteria</taxon>
        <taxon>Bacillati</taxon>
        <taxon>Bacillota</taxon>
        <taxon>Clostridia</taxon>
        <taxon>Eubacteriales</taxon>
        <taxon>Candidatus Coproplasma</taxon>
    </lineage>
</organism>
<dbReference type="InterPro" id="IPR025542">
    <property type="entry name" value="YacH"/>
</dbReference>
<proteinExistence type="predicted"/>
<dbReference type="GO" id="GO:1990169">
    <property type="term" value="P:stress response to copper ion"/>
    <property type="evidence" value="ECO:0007669"/>
    <property type="project" value="TreeGrafter"/>
</dbReference>
<reference evidence="1" key="1">
    <citation type="submission" date="2020-10" db="EMBL/GenBank/DDBJ databases">
        <authorList>
            <person name="Gilroy R."/>
        </authorList>
    </citation>
    <scope>NUCLEOTIDE SEQUENCE</scope>
    <source>
        <strain evidence="1">ChiW16-3235</strain>
    </source>
</reference>
<evidence type="ECO:0000313" key="1">
    <source>
        <dbReference type="EMBL" id="HIR67004.1"/>
    </source>
</evidence>
<evidence type="ECO:0000313" key="2">
    <source>
        <dbReference type="Proteomes" id="UP000823913"/>
    </source>
</evidence>
<dbReference type="PANTHER" id="PTHR38430:SF1">
    <property type="entry name" value="PROTEIN-ARGININE KINASE ACTIVATOR PROTEIN"/>
    <property type="match status" value="1"/>
</dbReference>
<dbReference type="GO" id="GO:0046870">
    <property type="term" value="F:cadmium ion binding"/>
    <property type="evidence" value="ECO:0007669"/>
    <property type="project" value="TreeGrafter"/>
</dbReference>
<dbReference type="PANTHER" id="PTHR38430">
    <property type="entry name" value="PROTEIN-ARGININE KINASE ACTIVATOR PROTEIN"/>
    <property type="match status" value="1"/>
</dbReference>
<dbReference type="GO" id="GO:0005507">
    <property type="term" value="F:copper ion binding"/>
    <property type="evidence" value="ECO:0007669"/>
    <property type="project" value="TreeGrafter"/>
</dbReference>
<accession>A0A9D1E6J5</accession>
<dbReference type="AlphaFoldDB" id="A0A9D1E6J5"/>
<dbReference type="GO" id="GO:1990170">
    <property type="term" value="P:stress response to cadmium ion"/>
    <property type="evidence" value="ECO:0007669"/>
    <property type="project" value="TreeGrafter"/>
</dbReference>
<sequence>MSIICQHCKKRPATVNFVETAGGETVALHLCDECYKYKYGEFENAAANAFLNGLFDCPAPSRNKVCEVCGMTFEEYRRTGLLGCPSCYDVFKQELLPYIQEIHGKTYHVGRGDGGHFSEHDLRLRLKTLQEQLESALTRGDYISASRLNKQMTAIKNAIKGGANG</sequence>
<dbReference type="PIRSF" id="PIRSF015034">
    <property type="entry name" value="YacH"/>
    <property type="match status" value="1"/>
</dbReference>
<comment type="caution">
    <text evidence="1">The sequence shown here is derived from an EMBL/GenBank/DDBJ whole genome shotgun (WGS) entry which is preliminary data.</text>
</comment>
<dbReference type="GO" id="GO:0008270">
    <property type="term" value="F:zinc ion binding"/>
    <property type="evidence" value="ECO:0007669"/>
    <property type="project" value="TreeGrafter"/>
</dbReference>
<name>A0A9D1E6J5_9FIRM</name>
<dbReference type="Proteomes" id="UP000823913">
    <property type="component" value="Unassembled WGS sequence"/>
</dbReference>
<dbReference type="GO" id="GO:0050897">
    <property type="term" value="F:cobalt ion binding"/>
    <property type="evidence" value="ECO:0007669"/>
    <property type="project" value="TreeGrafter"/>
</dbReference>
<dbReference type="EMBL" id="DVHK01000071">
    <property type="protein sequence ID" value="HIR67004.1"/>
    <property type="molecule type" value="Genomic_DNA"/>
</dbReference>
<evidence type="ECO:0008006" key="3">
    <source>
        <dbReference type="Google" id="ProtNLM"/>
    </source>
</evidence>
<reference evidence="1" key="2">
    <citation type="journal article" date="2021" name="PeerJ">
        <title>Extensive microbial diversity within the chicken gut microbiome revealed by metagenomics and culture.</title>
        <authorList>
            <person name="Gilroy R."/>
            <person name="Ravi A."/>
            <person name="Getino M."/>
            <person name="Pursley I."/>
            <person name="Horton D.L."/>
            <person name="Alikhan N.F."/>
            <person name="Baker D."/>
            <person name="Gharbi K."/>
            <person name="Hall N."/>
            <person name="Watson M."/>
            <person name="Adriaenssens E.M."/>
            <person name="Foster-Nyarko E."/>
            <person name="Jarju S."/>
            <person name="Secka A."/>
            <person name="Antonio M."/>
            <person name="Oren A."/>
            <person name="Chaudhuri R.R."/>
            <person name="La Ragione R."/>
            <person name="Hildebrand F."/>
            <person name="Pallen M.J."/>
        </authorList>
    </citation>
    <scope>NUCLEOTIDE SEQUENCE</scope>
    <source>
        <strain evidence="1">ChiW16-3235</strain>
    </source>
</reference>
<gene>
    <name evidence="1" type="ORF">IAB94_03020</name>
</gene>
<protein>
    <recommendedName>
        <fullName evidence="3">UVR domain-containing protein</fullName>
    </recommendedName>
</protein>